<sequence>MAKLKKSDVLHVAKLAKLKLTEEEIEKFTPQLSNIVDFVGQLSEVDIKGIDPTSQTTGLENVYRKDEARSSQGLTQDEAISGTDETHNGYFKVDAILTERSDK</sequence>
<keyword evidence="3" id="KW-0808">Transferase</keyword>
<dbReference type="GO" id="GO:0050567">
    <property type="term" value="F:glutaminyl-tRNA synthase (glutamine-hydrolyzing) activity"/>
    <property type="evidence" value="ECO:0007669"/>
    <property type="project" value="UniProtKB-UniRule"/>
</dbReference>
<comment type="caution">
    <text evidence="3">The sequence shown here is derived from an EMBL/GenBank/DDBJ whole genome shotgun (WGS) entry which is preliminary data.</text>
</comment>
<dbReference type="AlphaFoldDB" id="A0A0G1MM15"/>
<dbReference type="InterPro" id="IPR003837">
    <property type="entry name" value="GatC"/>
</dbReference>
<dbReference type="GO" id="GO:0006412">
    <property type="term" value="P:translation"/>
    <property type="evidence" value="ECO:0007669"/>
    <property type="project" value="UniProtKB-UniRule"/>
</dbReference>
<gene>
    <name evidence="1" type="primary">gatC</name>
    <name evidence="3" type="ORF">UX13_C0041G0007</name>
</gene>
<dbReference type="NCBIfam" id="TIGR00135">
    <property type="entry name" value="gatC"/>
    <property type="match status" value="1"/>
</dbReference>
<feature type="region of interest" description="Disordered" evidence="2">
    <location>
        <begin position="65"/>
        <end position="86"/>
    </location>
</feature>
<dbReference type="GO" id="GO:0070681">
    <property type="term" value="P:glutaminyl-tRNAGln biosynthesis via transamidation"/>
    <property type="evidence" value="ECO:0007669"/>
    <property type="project" value="TreeGrafter"/>
</dbReference>
<evidence type="ECO:0000313" key="3">
    <source>
        <dbReference type="EMBL" id="KKU09396.1"/>
    </source>
</evidence>
<reference evidence="3 4" key="1">
    <citation type="journal article" date="2015" name="Nature">
        <title>rRNA introns, odd ribosomes, and small enigmatic genomes across a large radiation of phyla.</title>
        <authorList>
            <person name="Brown C.T."/>
            <person name="Hug L.A."/>
            <person name="Thomas B.C."/>
            <person name="Sharon I."/>
            <person name="Castelle C.J."/>
            <person name="Singh A."/>
            <person name="Wilkins M.J."/>
            <person name="Williams K.H."/>
            <person name="Banfield J.F."/>
        </authorList>
    </citation>
    <scope>NUCLEOTIDE SEQUENCE [LARGE SCALE GENOMIC DNA]</scope>
</reference>
<dbReference type="SUPFAM" id="SSF141000">
    <property type="entry name" value="Glu-tRNAGln amidotransferase C subunit"/>
    <property type="match status" value="1"/>
</dbReference>
<protein>
    <recommendedName>
        <fullName evidence="1">Aspartyl/glutamyl-tRNA(Asn/Gln) amidotransferase subunit C</fullName>
        <shortName evidence="1">Asp/Glu-ADT subunit C</shortName>
        <ecNumber evidence="1">6.3.5.-</ecNumber>
    </recommendedName>
</protein>
<proteinExistence type="inferred from homology"/>
<dbReference type="PANTHER" id="PTHR15004">
    <property type="entry name" value="GLUTAMYL-TRNA(GLN) AMIDOTRANSFERASE SUBUNIT C, MITOCHONDRIAL"/>
    <property type="match status" value="1"/>
</dbReference>
<dbReference type="GO" id="GO:0006450">
    <property type="term" value="P:regulation of translational fidelity"/>
    <property type="evidence" value="ECO:0007669"/>
    <property type="project" value="InterPro"/>
</dbReference>
<dbReference type="EMBL" id="LCLA01000041">
    <property type="protein sequence ID" value="KKU09396.1"/>
    <property type="molecule type" value="Genomic_DNA"/>
</dbReference>
<dbReference type="GO" id="GO:0050566">
    <property type="term" value="F:asparaginyl-tRNA synthase (glutamine-hydrolyzing) activity"/>
    <property type="evidence" value="ECO:0007669"/>
    <property type="project" value="RHEA"/>
</dbReference>
<organism evidence="3 4">
    <name type="scientific">Candidatus Woesebacteria bacterium GW2011_GWB1_45_5</name>
    <dbReference type="NCBI Taxonomy" id="1618581"/>
    <lineage>
        <taxon>Bacteria</taxon>
        <taxon>Candidatus Woeseibacteriota</taxon>
    </lineage>
</organism>
<keyword evidence="1" id="KW-0547">Nucleotide-binding</keyword>
<keyword evidence="1" id="KW-0067">ATP-binding</keyword>
<keyword evidence="1" id="KW-0648">Protein biosynthesis</keyword>
<dbReference type="PANTHER" id="PTHR15004:SF0">
    <property type="entry name" value="GLUTAMYL-TRNA(GLN) AMIDOTRANSFERASE SUBUNIT C, MITOCHONDRIAL"/>
    <property type="match status" value="1"/>
</dbReference>
<dbReference type="Proteomes" id="UP000034329">
    <property type="component" value="Unassembled WGS sequence"/>
</dbReference>
<keyword evidence="1" id="KW-0436">Ligase</keyword>
<evidence type="ECO:0000256" key="2">
    <source>
        <dbReference type="SAM" id="MobiDB-lite"/>
    </source>
</evidence>
<evidence type="ECO:0000313" key="4">
    <source>
        <dbReference type="Proteomes" id="UP000034329"/>
    </source>
</evidence>
<comment type="function">
    <text evidence="1">Allows the formation of correctly charged Asn-tRNA(Asn) or Gln-tRNA(Gln) through the transamidation of misacylated Asp-tRNA(Asn) or Glu-tRNA(Gln) in organisms which lack either or both of asparaginyl-tRNA or glutaminyl-tRNA synthetases. The reaction takes place in the presence of glutamine and ATP through an activated phospho-Asp-tRNA(Asn) or phospho-Glu-tRNA(Gln).</text>
</comment>
<dbReference type="Pfam" id="PF02686">
    <property type="entry name" value="GatC"/>
    <property type="match status" value="1"/>
</dbReference>
<comment type="catalytic activity">
    <reaction evidence="1">
        <text>L-glutamyl-tRNA(Gln) + L-glutamine + ATP + H2O = L-glutaminyl-tRNA(Gln) + L-glutamate + ADP + phosphate + H(+)</text>
        <dbReference type="Rhea" id="RHEA:17521"/>
        <dbReference type="Rhea" id="RHEA-COMP:9681"/>
        <dbReference type="Rhea" id="RHEA-COMP:9684"/>
        <dbReference type="ChEBI" id="CHEBI:15377"/>
        <dbReference type="ChEBI" id="CHEBI:15378"/>
        <dbReference type="ChEBI" id="CHEBI:29985"/>
        <dbReference type="ChEBI" id="CHEBI:30616"/>
        <dbReference type="ChEBI" id="CHEBI:43474"/>
        <dbReference type="ChEBI" id="CHEBI:58359"/>
        <dbReference type="ChEBI" id="CHEBI:78520"/>
        <dbReference type="ChEBI" id="CHEBI:78521"/>
        <dbReference type="ChEBI" id="CHEBI:456216"/>
    </reaction>
</comment>
<comment type="catalytic activity">
    <reaction evidence="1">
        <text>L-aspartyl-tRNA(Asn) + L-glutamine + ATP + H2O = L-asparaginyl-tRNA(Asn) + L-glutamate + ADP + phosphate + 2 H(+)</text>
        <dbReference type="Rhea" id="RHEA:14513"/>
        <dbReference type="Rhea" id="RHEA-COMP:9674"/>
        <dbReference type="Rhea" id="RHEA-COMP:9677"/>
        <dbReference type="ChEBI" id="CHEBI:15377"/>
        <dbReference type="ChEBI" id="CHEBI:15378"/>
        <dbReference type="ChEBI" id="CHEBI:29985"/>
        <dbReference type="ChEBI" id="CHEBI:30616"/>
        <dbReference type="ChEBI" id="CHEBI:43474"/>
        <dbReference type="ChEBI" id="CHEBI:58359"/>
        <dbReference type="ChEBI" id="CHEBI:78515"/>
        <dbReference type="ChEBI" id="CHEBI:78516"/>
        <dbReference type="ChEBI" id="CHEBI:456216"/>
    </reaction>
</comment>
<dbReference type="HAMAP" id="MF_00122">
    <property type="entry name" value="GatC"/>
    <property type="match status" value="1"/>
</dbReference>
<accession>A0A0G1MM15</accession>
<evidence type="ECO:0000256" key="1">
    <source>
        <dbReference type="HAMAP-Rule" id="MF_00122"/>
    </source>
</evidence>
<dbReference type="InterPro" id="IPR036113">
    <property type="entry name" value="Asp/Glu-ADT_sf_sub_c"/>
</dbReference>
<dbReference type="PATRIC" id="fig|1618581.3.peg.632"/>
<dbReference type="Gene3D" id="1.10.20.60">
    <property type="entry name" value="Glu-tRNAGln amidotransferase C subunit, N-terminal domain"/>
    <property type="match status" value="1"/>
</dbReference>
<dbReference type="GO" id="GO:0005524">
    <property type="term" value="F:ATP binding"/>
    <property type="evidence" value="ECO:0007669"/>
    <property type="project" value="UniProtKB-KW"/>
</dbReference>
<dbReference type="GO" id="GO:0016740">
    <property type="term" value="F:transferase activity"/>
    <property type="evidence" value="ECO:0007669"/>
    <property type="project" value="UniProtKB-KW"/>
</dbReference>
<dbReference type="EC" id="6.3.5.-" evidence="1"/>
<comment type="subunit">
    <text evidence="1">Heterotrimer of A, B and C subunits.</text>
</comment>
<name>A0A0G1MM15_9BACT</name>
<comment type="similarity">
    <text evidence="1">Belongs to the GatC family.</text>
</comment>